<evidence type="ECO:0000256" key="6">
    <source>
        <dbReference type="SAM" id="Phobius"/>
    </source>
</evidence>
<evidence type="ECO:0000256" key="1">
    <source>
        <dbReference type="ARBA" id="ARBA00004141"/>
    </source>
</evidence>
<feature type="transmembrane region" description="Helical" evidence="6">
    <location>
        <begin position="129"/>
        <end position="152"/>
    </location>
</feature>
<dbReference type="GO" id="GO:0007605">
    <property type="term" value="P:sensory perception of sound"/>
    <property type="evidence" value="ECO:0007669"/>
    <property type="project" value="UniProtKB-ARBA"/>
</dbReference>
<evidence type="ECO:0000256" key="5">
    <source>
        <dbReference type="ARBA" id="ARBA00023136"/>
    </source>
</evidence>
<accession>A0A914YWQ9</accession>
<evidence type="ECO:0000256" key="3">
    <source>
        <dbReference type="ARBA" id="ARBA00022692"/>
    </source>
</evidence>
<sequence length="222" mass="25202">MNIFRRVVVFFSLIVYVLVFALVLTGLVTDYWISSSSLERNGKTLSSSFVHGGLFYGERQLDWGLGPSHQYFSVYDEITQKVGFMNKILWILIIFFIALGLFWSFIGLMISLLNTVAKERKTILGPSGIYLWSLLSVCSYSAAIFIFLLQYYSTIQKNVLLPDQLTAGFSSTNRTQLAFSFYLIVSAIGSLFIPMSLLCLSNSMQQRPKTKTIPMDTTVFMY</sequence>
<dbReference type="WBParaSite" id="PSU_v2.g4978.t1">
    <property type="protein sequence ID" value="PSU_v2.g4978.t1"/>
    <property type="gene ID" value="PSU_v2.g4978"/>
</dbReference>
<comment type="similarity">
    <text evidence="2">Belongs to the clarin family.</text>
</comment>
<reference evidence="8" key="1">
    <citation type="submission" date="2022-11" db="UniProtKB">
        <authorList>
            <consortium name="WormBaseParasite"/>
        </authorList>
    </citation>
    <scope>IDENTIFICATION</scope>
</reference>
<proteinExistence type="inferred from homology"/>
<keyword evidence="5 6" id="KW-0472">Membrane</keyword>
<name>A0A914YWQ9_9BILA</name>
<organism evidence="7 8">
    <name type="scientific">Panagrolaimus superbus</name>
    <dbReference type="NCBI Taxonomy" id="310955"/>
    <lineage>
        <taxon>Eukaryota</taxon>
        <taxon>Metazoa</taxon>
        <taxon>Ecdysozoa</taxon>
        <taxon>Nematoda</taxon>
        <taxon>Chromadorea</taxon>
        <taxon>Rhabditida</taxon>
        <taxon>Tylenchina</taxon>
        <taxon>Panagrolaimomorpha</taxon>
        <taxon>Panagrolaimoidea</taxon>
        <taxon>Panagrolaimidae</taxon>
        <taxon>Panagrolaimus</taxon>
    </lineage>
</organism>
<evidence type="ECO:0000313" key="7">
    <source>
        <dbReference type="Proteomes" id="UP000887577"/>
    </source>
</evidence>
<evidence type="ECO:0000256" key="2">
    <source>
        <dbReference type="ARBA" id="ARBA00005787"/>
    </source>
</evidence>
<comment type="subcellular location">
    <subcellularLocation>
        <location evidence="1">Membrane</location>
        <topology evidence="1">Multi-pass membrane protein</topology>
    </subcellularLocation>
</comment>
<dbReference type="PANTHER" id="PTHR31548:SF1">
    <property type="entry name" value="LD47387P"/>
    <property type="match status" value="1"/>
</dbReference>
<dbReference type="AlphaFoldDB" id="A0A914YWQ9"/>
<dbReference type="InterPro" id="IPR026748">
    <property type="entry name" value="Clarin"/>
</dbReference>
<protein>
    <submittedName>
        <fullName evidence="8">Uncharacterized protein</fullName>
    </submittedName>
</protein>
<dbReference type="Proteomes" id="UP000887577">
    <property type="component" value="Unplaced"/>
</dbReference>
<dbReference type="GO" id="GO:0016020">
    <property type="term" value="C:membrane"/>
    <property type="evidence" value="ECO:0007669"/>
    <property type="project" value="UniProtKB-SubCell"/>
</dbReference>
<keyword evidence="3 6" id="KW-0812">Transmembrane</keyword>
<evidence type="ECO:0000256" key="4">
    <source>
        <dbReference type="ARBA" id="ARBA00022989"/>
    </source>
</evidence>
<dbReference type="Pfam" id="PF25807">
    <property type="entry name" value="Clarin-2"/>
    <property type="match status" value="1"/>
</dbReference>
<feature type="transmembrane region" description="Helical" evidence="6">
    <location>
        <begin position="179"/>
        <end position="200"/>
    </location>
</feature>
<feature type="transmembrane region" description="Helical" evidence="6">
    <location>
        <begin position="7"/>
        <end position="33"/>
    </location>
</feature>
<feature type="transmembrane region" description="Helical" evidence="6">
    <location>
        <begin position="88"/>
        <end position="117"/>
    </location>
</feature>
<keyword evidence="4 6" id="KW-1133">Transmembrane helix</keyword>
<dbReference type="Gene3D" id="1.20.140.150">
    <property type="match status" value="1"/>
</dbReference>
<dbReference type="PANTHER" id="PTHR31548">
    <property type="entry name" value="CLARIN"/>
    <property type="match status" value="1"/>
</dbReference>
<evidence type="ECO:0000313" key="8">
    <source>
        <dbReference type="WBParaSite" id="PSU_v2.g4978.t1"/>
    </source>
</evidence>
<keyword evidence="7" id="KW-1185">Reference proteome</keyword>